<evidence type="ECO:0000256" key="2">
    <source>
        <dbReference type="ARBA" id="ARBA00022714"/>
    </source>
</evidence>
<dbReference type="GO" id="GO:0046872">
    <property type="term" value="F:metal ion binding"/>
    <property type="evidence" value="ECO:0007669"/>
    <property type="project" value="UniProtKB-KW"/>
</dbReference>
<evidence type="ECO:0000313" key="9">
    <source>
        <dbReference type="Proteomes" id="UP000246145"/>
    </source>
</evidence>
<evidence type="ECO:0000256" key="5">
    <source>
        <dbReference type="ARBA" id="ARBA00023014"/>
    </source>
</evidence>
<evidence type="ECO:0000256" key="7">
    <source>
        <dbReference type="PIRSR" id="PIRSR000216-1"/>
    </source>
</evidence>
<dbReference type="GO" id="GO:0051537">
    <property type="term" value="F:2 iron, 2 sulfur cluster binding"/>
    <property type="evidence" value="ECO:0007669"/>
    <property type="project" value="UniProtKB-KW"/>
</dbReference>
<comment type="similarity">
    <text evidence="1">Belongs to the complex I 24 kDa subunit family.</text>
</comment>
<keyword evidence="9" id="KW-1185">Reference proteome</keyword>
<feature type="binding site" evidence="7">
    <location>
        <position position="134"/>
    </location>
    <ligand>
        <name>[2Fe-2S] cluster</name>
        <dbReference type="ChEBI" id="CHEBI:190135"/>
    </ligand>
</feature>
<dbReference type="OrthoDB" id="9807941at2"/>
<dbReference type="GO" id="GO:0016491">
    <property type="term" value="F:oxidoreductase activity"/>
    <property type="evidence" value="ECO:0007669"/>
    <property type="project" value="InterPro"/>
</dbReference>
<dbReference type="InterPro" id="IPR041921">
    <property type="entry name" value="NuoE_N"/>
</dbReference>
<reference evidence="8 9" key="1">
    <citation type="submission" date="2018-04" db="EMBL/GenBank/DDBJ databases">
        <title>Genomic Encyclopedia of Type Strains, Phase IV (KMG-IV): sequencing the most valuable type-strain genomes for metagenomic binning, comparative biology and taxonomic classification.</title>
        <authorList>
            <person name="Goeker M."/>
        </authorList>
    </citation>
    <scope>NUCLEOTIDE SEQUENCE [LARGE SCALE GENOMIC DNA]</scope>
    <source>
        <strain evidence="8 9">DSM 10065</strain>
    </source>
</reference>
<dbReference type="InterPro" id="IPR002023">
    <property type="entry name" value="NuoE-like"/>
</dbReference>
<keyword evidence="5 7" id="KW-0411">Iron-sulfur</keyword>
<evidence type="ECO:0000256" key="4">
    <source>
        <dbReference type="ARBA" id="ARBA00023004"/>
    </source>
</evidence>
<dbReference type="AlphaFoldDB" id="A0A2U1CR24"/>
<dbReference type="NCBIfam" id="NF004638">
    <property type="entry name" value="PRK05988.1"/>
    <property type="match status" value="1"/>
</dbReference>
<sequence length="163" mass="17280">MNTPPHKAPLSEDTVLQATQEALHRHAGQKGNLLPILHDVQHTLGHIPESAVPVIAQALQLSRAEVHGVISFYPHFRQTPAADVVLEVCRAESCQAMGGEQLAAHAQQKLGCGFHATSADGKVTLEPVYCLGLCAQSPAVMINGRPHARVTPAKLDQLLGTGA</sequence>
<dbReference type="CDD" id="cd03081">
    <property type="entry name" value="TRX_Fd_NuoE_FDH_gamma"/>
    <property type="match status" value="1"/>
</dbReference>
<dbReference type="Gene3D" id="1.10.10.1590">
    <property type="entry name" value="NADH-quinone oxidoreductase subunit E"/>
    <property type="match status" value="1"/>
</dbReference>
<comment type="cofactor">
    <cofactor evidence="6">
        <name>[2Fe-2S] cluster</name>
        <dbReference type="ChEBI" id="CHEBI:190135"/>
    </cofactor>
</comment>
<dbReference type="RefSeq" id="WP_116517514.1">
    <property type="nucleotide sequence ID" value="NZ_JACCEX010000001.1"/>
</dbReference>
<dbReference type="EMBL" id="QEKO01000001">
    <property type="protein sequence ID" value="PVY68336.1"/>
    <property type="molecule type" value="Genomic_DNA"/>
</dbReference>
<comment type="caution">
    <text evidence="8">The sequence shown here is derived from an EMBL/GenBank/DDBJ whole genome shotgun (WGS) entry which is preliminary data.</text>
</comment>
<evidence type="ECO:0000313" key="8">
    <source>
        <dbReference type="EMBL" id="PVY68336.1"/>
    </source>
</evidence>
<gene>
    <name evidence="8" type="ORF">C7440_0731</name>
</gene>
<evidence type="ECO:0000256" key="6">
    <source>
        <dbReference type="ARBA" id="ARBA00034078"/>
    </source>
</evidence>
<dbReference type="Gene3D" id="3.40.30.10">
    <property type="entry name" value="Glutaredoxin"/>
    <property type="match status" value="1"/>
</dbReference>
<evidence type="ECO:0000256" key="3">
    <source>
        <dbReference type="ARBA" id="ARBA00022723"/>
    </source>
</evidence>
<comment type="cofactor">
    <cofactor evidence="7">
        <name>[2Fe-2S] cluster</name>
        <dbReference type="ChEBI" id="CHEBI:190135"/>
    </cofactor>
    <text evidence="7">Binds 1 [2Fe-2S] cluster.</text>
</comment>
<keyword evidence="2 7" id="KW-0001">2Fe-2S</keyword>
<keyword evidence="4 7" id="KW-0408">Iron</keyword>
<accession>A0A2U1CR24</accession>
<dbReference type="PANTHER" id="PTHR43342">
    <property type="entry name" value="NADH-QUINONE OXIDOREDUCTASE, E SUBUNIT"/>
    <property type="match status" value="1"/>
</dbReference>
<keyword evidence="3 7" id="KW-0479">Metal-binding</keyword>
<dbReference type="InterPro" id="IPR036249">
    <property type="entry name" value="Thioredoxin-like_sf"/>
</dbReference>
<dbReference type="PANTHER" id="PTHR43342:SF1">
    <property type="entry name" value="BIFURCATING [FEFE] HYDROGENASE GAMMA SUBUNIT"/>
    <property type="match status" value="1"/>
</dbReference>
<feature type="binding site" evidence="7">
    <location>
        <position position="130"/>
    </location>
    <ligand>
        <name>[2Fe-2S] cluster</name>
        <dbReference type="ChEBI" id="CHEBI:190135"/>
    </ligand>
</feature>
<dbReference type="Pfam" id="PF01257">
    <property type="entry name" value="2Fe-2S_thioredx"/>
    <property type="match status" value="1"/>
</dbReference>
<dbReference type="Proteomes" id="UP000246145">
    <property type="component" value="Unassembled WGS sequence"/>
</dbReference>
<dbReference type="STRING" id="1231391.GCA_000308195_03200"/>
<organism evidence="8 9">
    <name type="scientific">Pusillimonas noertemannii</name>
    <dbReference type="NCBI Taxonomy" id="305977"/>
    <lineage>
        <taxon>Bacteria</taxon>
        <taxon>Pseudomonadati</taxon>
        <taxon>Pseudomonadota</taxon>
        <taxon>Betaproteobacteria</taxon>
        <taxon>Burkholderiales</taxon>
        <taxon>Alcaligenaceae</taxon>
        <taxon>Pusillimonas</taxon>
    </lineage>
</organism>
<dbReference type="PIRSF" id="PIRSF000216">
    <property type="entry name" value="NADH_DH_24kDa"/>
    <property type="match status" value="1"/>
</dbReference>
<dbReference type="InterPro" id="IPR028431">
    <property type="entry name" value="NADP_DH_HndA-like"/>
</dbReference>
<name>A0A2U1CR24_9BURK</name>
<feature type="binding site" evidence="7">
    <location>
        <position position="94"/>
    </location>
    <ligand>
        <name>[2Fe-2S] cluster</name>
        <dbReference type="ChEBI" id="CHEBI:190135"/>
    </ligand>
</feature>
<proteinExistence type="inferred from homology"/>
<feature type="binding site" evidence="7">
    <location>
        <position position="89"/>
    </location>
    <ligand>
        <name>[2Fe-2S] cluster</name>
        <dbReference type="ChEBI" id="CHEBI:190135"/>
    </ligand>
</feature>
<protein>
    <submittedName>
        <fullName evidence="8">Formate dehydrogenase gamma subunit</fullName>
    </submittedName>
</protein>
<evidence type="ECO:0000256" key="1">
    <source>
        <dbReference type="ARBA" id="ARBA00010643"/>
    </source>
</evidence>
<dbReference type="SUPFAM" id="SSF52833">
    <property type="entry name" value="Thioredoxin-like"/>
    <property type="match status" value="1"/>
</dbReference>